<dbReference type="InterPro" id="IPR019886">
    <property type="entry name" value="Na_symporter_ssu"/>
</dbReference>
<name>A0ABT3KRA2_9BURK</name>
<keyword evidence="2" id="KW-0812">Transmembrane</keyword>
<feature type="transmembrane region" description="Helical" evidence="2">
    <location>
        <begin position="64"/>
        <end position="88"/>
    </location>
</feature>
<dbReference type="Proteomes" id="UP001208935">
    <property type="component" value="Unassembled WGS sequence"/>
</dbReference>
<evidence type="ECO:0000259" key="3">
    <source>
        <dbReference type="Pfam" id="PF13937"/>
    </source>
</evidence>
<evidence type="ECO:0000256" key="2">
    <source>
        <dbReference type="SAM" id="Phobius"/>
    </source>
</evidence>
<feature type="domain" description="Sodium symporter small subunit" evidence="3">
    <location>
        <begin position="29"/>
        <end position="93"/>
    </location>
</feature>
<organism evidence="4 5">
    <name type="scientific">Verminephrobacter aporrectodeae subsp. tuberculatae</name>
    <dbReference type="NCBI Taxonomy" id="1110392"/>
    <lineage>
        <taxon>Bacteria</taxon>
        <taxon>Pseudomonadati</taxon>
        <taxon>Pseudomonadota</taxon>
        <taxon>Betaproteobacteria</taxon>
        <taxon>Burkholderiales</taxon>
        <taxon>Comamonadaceae</taxon>
        <taxon>Verminephrobacter</taxon>
    </lineage>
</organism>
<dbReference type="EMBL" id="QZCW01000001">
    <property type="protein sequence ID" value="MCW5320853.1"/>
    <property type="molecule type" value="Genomic_DNA"/>
</dbReference>
<gene>
    <name evidence="4" type="ORF">D5039_06635</name>
</gene>
<keyword evidence="2" id="KW-1133">Transmembrane helix</keyword>
<dbReference type="NCBIfam" id="TIGR03647">
    <property type="entry name" value="Na_symport_sm"/>
    <property type="match status" value="1"/>
</dbReference>
<reference evidence="5" key="1">
    <citation type="submission" date="2023-07" db="EMBL/GenBank/DDBJ databases">
        <title>Verminephrobacter genomes.</title>
        <authorList>
            <person name="Lund M.B."/>
        </authorList>
    </citation>
    <scope>NUCLEOTIDE SEQUENCE [LARGE SCALE GENOMIC DNA]</scope>
    <source>
        <strain evidence="5">AtM5-05</strain>
    </source>
</reference>
<comment type="caution">
    <text evidence="4">The sequence shown here is derived from an EMBL/GenBank/DDBJ whole genome shotgun (WGS) entry which is preliminary data.</text>
</comment>
<proteinExistence type="predicted"/>
<feature type="transmembrane region" description="Helical" evidence="2">
    <location>
        <begin position="30"/>
        <end position="49"/>
    </location>
</feature>
<evidence type="ECO:0000313" key="4">
    <source>
        <dbReference type="EMBL" id="MCW5320853.1"/>
    </source>
</evidence>
<sequence>MQPPAHRPAHPGEEPMADPPAPQLHDARHLWPKAGLLLLWALVSFGAAYCADDLQRLVFGGWPLGYWISAQGAVLVFIGIVVADGWAMGRIERRDARRPRHAGTDRHQG</sequence>
<feature type="region of interest" description="Disordered" evidence="1">
    <location>
        <begin position="1"/>
        <end position="25"/>
    </location>
</feature>
<accession>A0ABT3KRA2</accession>
<evidence type="ECO:0000313" key="5">
    <source>
        <dbReference type="Proteomes" id="UP001208935"/>
    </source>
</evidence>
<protein>
    <submittedName>
        <fullName evidence="4">DUF4212 domain-containing protein</fullName>
    </submittedName>
</protein>
<keyword evidence="2" id="KW-0472">Membrane</keyword>
<keyword evidence="5" id="KW-1185">Reference proteome</keyword>
<evidence type="ECO:0000256" key="1">
    <source>
        <dbReference type="SAM" id="MobiDB-lite"/>
    </source>
</evidence>
<dbReference type="Pfam" id="PF13937">
    <property type="entry name" value="DUF4212"/>
    <property type="match status" value="1"/>
</dbReference>